<proteinExistence type="predicted"/>
<protein>
    <submittedName>
        <fullName evidence="1">Uncharacterized protein</fullName>
    </submittedName>
</protein>
<gene>
    <name evidence="1" type="ORF">CGOC_LOCUS1205</name>
</gene>
<sequence length="53" mass="6234">MYLLLKLARKAVIQAEGTGLLGSRVFNDLIRVSRFWIYQKRRRILAEASVIYH</sequence>
<evidence type="ECO:0000313" key="2">
    <source>
        <dbReference type="Proteomes" id="UP000271889"/>
    </source>
</evidence>
<name>A0A3P6QX60_CYLGO</name>
<organism evidence="1 2">
    <name type="scientific">Cylicostephanus goldi</name>
    <name type="common">Nematode worm</name>
    <dbReference type="NCBI Taxonomy" id="71465"/>
    <lineage>
        <taxon>Eukaryota</taxon>
        <taxon>Metazoa</taxon>
        <taxon>Ecdysozoa</taxon>
        <taxon>Nematoda</taxon>
        <taxon>Chromadorea</taxon>
        <taxon>Rhabditida</taxon>
        <taxon>Rhabditina</taxon>
        <taxon>Rhabditomorpha</taxon>
        <taxon>Strongyloidea</taxon>
        <taxon>Strongylidae</taxon>
        <taxon>Cylicostephanus</taxon>
    </lineage>
</organism>
<evidence type="ECO:0000313" key="1">
    <source>
        <dbReference type="EMBL" id="VDK48130.1"/>
    </source>
</evidence>
<reference evidence="1 2" key="1">
    <citation type="submission" date="2018-11" db="EMBL/GenBank/DDBJ databases">
        <authorList>
            <consortium name="Pathogen Informatics"/>
        </authorList>
    </citation>
    <scope>NUCLEOTIDE SEQUENCE [LARGE SCALE GENOMIC DNA]</scope>
</reference>
<dbReference type="Proteomes" id="UP000271889">
    <property type="component" value="Unassembled WGS sequence"/>
</dbReference>
<keyword evidence="2" id="KW-1185">Reference proteome</keyword>
<dbReference type="EMBL" id="UYRV01002119">
    <property type="protein sequence ID" value="VDK48130.1"/>
    <property type="molecule type" value="Genomic_DNA"/>
</dbReference>
<dbReference type="AlphaFoldDB" id="A0A3P6QX60"/>
<accession>A0A3P6QX60</accession>